<dbReference type="Gene3D" id="1.20.1260.10">
    <property type="match status" value="1"/>
</dbReference>
<dbReference type="FunFam" id="1.20.1260.10:FF:000001">
    <property type="entry name" value="Non-heme ferritin"/>
    <property type="match status" value="1"/>
</dbReference>
<dbReference type="EC" id="1.16.3.2" evidence="7"/>
<dbReference type="InterPro" id="IPR041719">
    <property type="entry name" value="Ferritin_prok"/>
</dbReference>
<feature type="binding site" evidence="6">
    <location>
        <position position="94"/>
    </location>
    <ligand>
        <name>Fe cation</name>
        <dbReference type="ChEBI" id="CHEBI:24875"/>
        <label>1</label>
    </ligand>
</feature>
<evidence type="ECO:0000256" key="2">
    <source>
        <dbReference type="ARBA" id="ARBA00022434"/>
    </source>
</evidence>
<dbReference type="SUPFAM" id="SSF47240">
    <property type="entry name" value="Ferritin-like"/>
    <property type="match status" value="1"/>
</dbReference>
<feature type="binding site" evidence="6">
    <location>
        <position position="17"/>
    </location>
    <ligand>
        <name>Fe cation</name>
        <dbReference type="ChEBI" id="CHEBI:24875"/>
        <label>1</label>
    </ligand>
</feature>
<keyword evidence="5 6" id="KW-0408">Iron</keyword>
<feature type="binding site" evidence="6">
    <location>
        <position position="53"/>
    </location>
    <ligand>
        <name>Fe cation</name>
        <dbReference type="ChEBI" id="CHEBI:24875"/>
        <label>1</label>
    </ligand>
</feature>
<comment type="function">
    <text evidence="7">Iron-storage protein.</text>
</comment>
<evidence type="ECO:0000313" key="10">
    <source>
        <dbReference type="Proteomes" id="UP000265691"/>
    </source>
</evidence>
<keyword evidence="10" id="KW-1185">Reference proteome</keyword>
<dbReference type="PANTHER" id="PTHR11431">
    <property type="entry name" value="FERRITIN"/>
    <property type="match status" value="1"/>
</dbReference>
<evidence type="ECO:0000256" key="5">
    <source>
        <dbReference type="ARBA" id="ARBA00023004"/>
    </source>
</evidence>
<evidence type="ECO:0000256" key="7">
    <source>
        <dbReference type="RuleBase" id="RU361145"/>
    </source>
</evidence>
<evidence type="ECO:0000256" key="6">
    <source>
        <dbReference type="PIRSR" id="PIRSR601519-1"/>
    </source>
</evidence>
<feature type="binding site" evidence="6">
    <location>
        <position position="50"/>
    </location>
    <ligand>
        <name>Fe cation</name>
        <dbReference type="ChEBI" id="CHEBI:24875"/>
        <label>1</label>
    </ligand>
</feature>
<dbReference type="GO" id="GO:0004322">
    <property type="term" value="F:ferroxidase activity"/>
    <property type="evidence" value="ECO:0007669"/>
    <property type="project" value="TreeGrafter"/>
</dbReference>
<evidence type="ECO:0000256" key="1">
    <source>
        <dbReference type="ARBA" id="ARBA00006950"/>
    </source>
</evidence>
<accession>A0A3A1Y5Q6</accession>
<name>A0A3A1Y5Q6_9GAMM</name>
<dbReference type="Pfam" id="PF00210">
    <property type="entry name" value="Ferritin"/>
    <property type="match status" value="1"/>
</dbReference>
<dbReference type="GO" id="GO:0006879">
    <property type="term" value="P:intracellular iron ion homeostasis"/>
    <property type="evidence" value="ECO:0007669"/>
    <property type="project" value="UniProtKB-KW"/>
</dbReference>
<comment type="subcellular location">
    <subcellularLocation>
        <location evidence="7">Cytoplasm</location>
    </subcellularLocation>
</comment>
<dbReference type="CDD" id="cd01055">
    <property type="entry name" value="Nonheme_Ferritin"/>
    <property type="match status" value="1"/>
</dbReference>
<dbReference type="EMBL" id="NRHC01000049">
    <property type="protein sequence ID" value="RIY32606.1"/>
    <property type="molecule type" value="Genomic_DNA"/>
</dbReference>
<keyword evidence="4" id="KW-0560">Oxidoreductase</keyword>
<evidence type="ECO:0000256" key="3">
    <source>
        <dbReference type="ARBA" id="ARBA00022723"/>
    </source>
</evidence>
<dbReference type="InterPro" id="IPR001519">
    <property type="entry name" value="Ferritin"/>
</dbReference>
<sequence>MLKQSVIDVLNQQLNFELHSSNIYLQMSNWCRTQGLLGAAAFFKTHAEEEYDHFQRIWKHLEDNDVRPRVGVVPEVKLESLGLKAILEQAYEHEKFVTQSIHNCVKVAQEAQDYKTFNFLQWFVDEQVEEESLFSDILGKFEIAGDDGIAVFYVDRDIESIH</sequence>
<comment type="caution">
    <text evidence="9">The sequence shown here is derived from an EMBL/GenBank/DDBJ whole genome shotgun (WGS) entry which is preliminary data.</text>
</comment>
<keyword evidence="2 7" id="KW-0409">Iron storage</keyword>
<dbReference type="PANTHER" id="PTHR11431:SF127">
    <property type="entry name" value="BACTERIAL NON-HEME FERRITIN"/>
    <property type="match status" value="1"/>
</dbReference>
<feature type="domain" description="Ferritin-like diiron" evidence="8">
    <location>
        <begin position="1"/>
        <end position="145"/>
    </location>
</feature>
<dbReference type="GO" id="GO:0005829">
    <property type="term" value="C:cytosol"/>
    <property type="evidence" value="ECO:0007669"/>
    <property type="project" value="TreeGrafter"/>
</dbReference>
<keyword evidence="7" id="KW-0963">Cytoplasm</keyword>
<organism evidence="9 10">
    <name type="scientific">Psittacicella hinzii</name>
    <dbReference type="NCBI Taxonomy" id="2028575"/>
    <lineage>
        <taxon>Bacteria</taxon>
        <taxon>Pseudomonadati</taxon>
        <taxon>Pseudomonadota</taxon>
        <taxon>Gammaproteobacteria</taxon>
        <taxon>Pasteurellales</taxon>
        <taxon>Psittacicellaceae</taxon>
        <taxon>Psittacicella</taxon>
    </lineage>
</organism>
<dbReference type="GO" id="GO:0008198">
    <property type="term" value="F:ferrous iron binding"/>
    <property type="evidence" value="ECO:0007669"/>
    <property type="project" value="TreeGrafter"/>
</dbReference>
<evidence type="ECO:0000313" key="9">
    <source>
        <dbReference type="EMBL" id="RIY32606.1"/>
    </source>
</evidence>
<protein>
    <recommendedName>
        <fullName evidence="7">Ferritin</fullName>
        <ecNumber evidence="7">1.16.3.2</ecNumber>
    </recommendedName>
</protein>
<dbReference type="InterPro" id="IPR012347">
    <property type="entry name" value="Ferritin-like"/>
</dbReference>
<dbReference type="Proteomes" id="UP000265691">
    <property type="component" value="Unassembled WGS sequence"/>
</dbReference>
<feature type="binding site" evidence="6">
    <location>
        <position position="127"/>
    </location>
    <ligand>
        <name>Fe cation</name>
        <dbReference type="ChEBI" id="CHEBI:24875"/>
        <label>1</label>
    </ligand>
</feature>
<evidence type="ECO:0000259" key="8">
    <source>
        <dbReference type="PROSITE" id="PS50905"/>
    </source>
</evidence>
<dbReference type="RefSeq" id="WP_119525177.1">
    <property type="nucleotide sequence ID" value="NZ_NRHC01000049.1"/>
</dbReference>
<gene>
    <name evidence="9" type="ORF">CKF54_04475</name>
</gene>
<reference evidence="9 10" key="1">
    <citation type="submission" date="2017-08" db="EMBL/GenBank/DDBJ databases">
        <title>Reclassification of Bisgaard taxon 37 and 44.</title>
        <authorList>
            <person name="Christensen H."/>
        </authorList>
    </citation>
    <scope>NUCLEOTIDE SEQUENCE [LARGE SCALE GENOMIC DNA]</scope>
    <source>
        <strain evidence="9 10">B96_3</strain>
    </source>
</reference>
<dbReference type="AlphaFoldDB" id="A0A3A1Y5Q6"/>
<dbReference type="GO" id="GO:0008199">
    <property type="term" value="F:ferric iron binding"/>
    <property type="evidence" value="ECO:0007669"/>
    <property type="project" value="InterPro"/>
</dbReference>
<comment type="similarity">
    <text evidence="1 7">Belongs to the ferritin family. Prokaryotic subfamily.</text>
</comment>
<dbReference type="GO" id="GO:0006826">
    <property type="term" value="P:iron ion transport"/>
    <property type="evidence" value="ECO:0007669"/>
    <property type="project" value="InterPro"/>
</dbReference>
<proteinExistence type="inferred from homology"/>
<dbReference type="GO" id="GO:0042802">
    <property type="term" value="F:identical protein binding"/>
    <property type="evidence" value="ECO:0007669"/>
    <property type="project" value="UniProtKB-ARBA"/>
</dbReference>
<keyword evidence="3 6" id="KW-0479">Metal-binding</keyword>
<dbReference type="OrthoDB" id="9801481at2"/>
<dbReference type="PROSITE" id="PS50905">
    <property type="entry name" value="FERRITIN_LIKE"/>
    <property type="match status" value="1"/>
</dbReference>
<dbReference type="InterPro" id="IPR009040">
    <property type="entry name" value="Ferritin-like_diiron"/>
</dbReference>
<comment type="catalytic activity">
    <reaction evidence="7">
        <text>4 Fe(2+) + O2 + 6 H2O = 4 iron(III) oxide-hydroxide + 12 H(+)</text>
        <dbReference type="Rhea" id="RHEA:11972"/>
        <dbReference type="ChEBI" id="CHEBI:15377"/>
        <dbReference type="ChEBI" id="CHEBI:15378"/>
        <dbReference type="ChEBI" id="CHEBI:15379"/>
        <dbReference type="ChEBI" id="CHEBI:29033"/>
        <dbReference type="ChEBI" id="CHEBI:78619"/>
        <dbReference type="EC" id="1.16.3.2"/>
    </reaction>
</comment>
<evidence type="ECO:0000256" key="4">
    <source>
        <dbReference type="ARBA" id="ARBA00023002"/>
    </source>
</evidence>
<dbReference type="InterPro" id="IPR008331">
    <property type="entry name" value="Ferritin_DPS_dom"/>
</dbReference>
<dbReference type="InterPro" id="IPR009078">
    <property type="entry name" value="Ferritin-like_SF"/>
</dbReference>